<name>A0ABN3F7A8_9ACTN</name>
<feature type="compositionally biased region" description="Polar residues" evidence="1">
    <location>
        <begin position="91"/>
        <end position="109"/>
    </location>
</feature>
<protein>
    <submittedName>
        <fullName evidence="2">Uncharacterized protein</fullName>
    </submittedName>
</protein>
<dbReference type="Proteomes" id="UP001501584">
    <property type="component" value="Unassembled WGS sequence"/>
</dbReference>
<keyword evidence="3" id="KW-1185">Reference proteome</keyword>
<feature type="region of interest" description="Disordered" evidence="1">
    <location>
        <begin position="1"/>
        <end position="27"/>
    </location>
</feature>
<reference evidence="2 3" key="1">
    <citation type="journal article" date="2019" name="Int. J. Syst. Evol. Microbiol.">
        <title>The Global Catalogue of Microorganisms (GCM) 10K type strain sequencing project: providing services to taxonomists for standard genome sequencing and annotation.</title>
        <authorList>
            <consortium name="The Broad Institute Genomics Platform"/>
            <consortium name="The Broad Institute Genome Sequencing Center for Infectious Disease"/>
            <person name="Wu L."/>
            <person name="Ma J."/>
        </authorList>
    </citation>
    <scope>NUCLEOTIDE SEQUENCE [LARGE SCALE GENOMIC DNA]</scope>
    <source>
        <strain evidence="2 3">JCM 6238</strain>
    </source>
</reference>
<accession>A0ABN3F7A8</accession>
<feature type="region of interest" description="Disordered" evidence="1">
    <location>
        <begin position="86"/>
        <end position="109"/>
    </location>
</feature>
<organism evidence="2 3">
    <name type="scientific">Glycomyces rutgersensis</name>
    <dbReference type="NCBI Taxonomy" id="58115"/>
    <lineage>
        <taxon>Bacteria</taxon>
        <taxon>Bacillati</taxon>
        <taxon>Actinomycetota</taxon>
        <taxon>Actinomycetes</taxon>
        <taxon>Glycomycetales</taxon>
        <taxon>Glycomycetaceae</taxon>
        <taxon>Glycomyces</taxon>
    </lineage>
</organism>
<comment type="caution">
    <text evidence="2">The sequence shown here is derived from an EMBL/GenBank/DDBJ whole genome shotgun (WGS) entry which is preliminary data.</text>
</comment>
<proteinExistence type="predicted"/>
<gene>
    <name evidence="2" type="ORF">GCM10010403_01770</name>
</gene>
<dbReference type="EMBL" id="BAAASX010000001">
    <property type="protein sequence ID" value="GAA2316596.1"/>
    <property type="molecule type" value="Genomic_DNA"/>
</dbReference>
<feature type="compositionally biased region" description="Low complexity" evidence="1">
    <location>
        <begin position="1"/>
        <end position="13"/>
    </location>
</feature>
<evidence type="ECO:0000313" key="3">
    <source>
        <dbReference type="Proteomes" id="UP001501584"/>
    </source>
</evidence>
<evidence type="ECO:0000313" key="2">
    <source>
        <dbReference type="EMBL" id="GAA2316596.1"/>
    </source>
</evidence>
<evidence type="ECO:0000256" key="1">
    <source>
        <dbReference type="SAM" id="MobiDB-lite"/>
    </source>
</evidence>
<sequence length="109" mass="10828">MTASEISVSVPVSDESDPGGTPSAGVSCASTGGGVMKADNAAAPAAKAVRRSAIGLRGMDRKGGSLFDWFGVAGARCEHAAAESMPGTVVRGQSMSHQMGASTDSSRRG</sequence>